<evidence type="ECO:0000313" key="8">
    <source>
        <dbReference type="EMBL" id="KAG5457459.1"/>
    </source>
</evidence>
<feature type="transmembrane region" description="Helical" evidence="7">
    <location>
        <begin position="20"/>
        <end position="42"/>
    </location>
</feature>
<dbReference type="PANTHER" id="PTHR12191:SF37">
    <property type="entry name" value="ZINC TRANSPORTER FOI"/>
    <property type="match status" value="1"/>
</dbReference>
<evidence type="ECO:0000256" key="3">
    <source>
        <dbReference type="ARBA" id="ARBA00022692"/>
    </source>
</evidence>
<dbReference type="AlphaFoldDB" id="A0A8H7ZQS8"/>
<proteinExistence type="inferred from homology"/>
<feature type="transmembrane region" description="Helical" evidence="7">
    <location>
        <begin position="166"/>
        <end position="185"/>
    </location>
</feature>
<dbReference type="GO" id="GO:0030003">
    <property type="term" value="P:intracellular monoatomic cation homeostasis"/>
    <property type="evidence" value="ECO:0007669"/>
    <property type="project" value="TreeGrafter"/>
</dbReference>
<protein>
    <submittedName>
        <fullName evidence="8">ZIP zinc transporter-domain-containing protein</fullName>
    </submittedName>
</protein>
<comment type="similarity">
    <text evidence="2">Belongs to the ZIP transporter (TC 2.A.5) family.</text>
</comment>
<evidence type="ECO:0000256" key="5">
    <source>
        <dbReference type="ARBA" id="ARBA00023136"/>
    </source>
</evidence>
<dbReference type="GO" id="GO:0005385">
    <property type="term" value="F:zinc ion transmembrane transporter activity"/>
    <property type="evidence" value="ECO:0007669"/>
    <property type="project" value="TreeGrafter"/>
</dbReference>
<dbReference type="GO" id="GO:0071578">
    <property type="term" value="P:zinc ion import across plasma membrane"/>
    <property type="evidence" value="ECO:0007669"/>
    <property type="project" value="TreeGrafter"/>
</dbReference>
<reference evidence="8 9" key="1">
    <citation type="journal article" name="Sci. Rep.">
        <title>Genome-scale phylogenetic analyses confirm Olpidium as the closest living zoosporic fungus to the non-flagellated, terrestrial fungi.</title>
        <authorList>
            <person name="Chang Y."/>
            <person name="Rochon D."/>
            <person name="Sekimoto S."/>
            <person name="Wang Y."/>
            <person name="Chovatia M."/>
            <person name="Sandor L."/>
            <person name="Salamov A."/>
            <person name="Grigoriev I.V."/>
            <person name="Stajich J.E."/>
            <person name="Spatafora J.W."/>
        </authorList>
    </citation>
    <scope>NUCLEOTIDE SEQUENCE [LARGE SCALE GENOMIC DNA]</scope>
    <source>
        <strain evidence="8">S191</strain>
    </source>
</reference>
<evidence type="ECO:0000256" key="6">
    <source>
        <dbReference type="SAM" id="MobiDB-lite"/>
    </source>
</evidence>
<dbReference type="InterPro" id="IPR003689">
    <property type="entry name" value="ZIP"/>
</dbReference>
<feature type="non-terminal residue" evidence="8">
    <location>
        <position position="1"/>
    </location>
</feature>
<evidence type="ECO:0000256" key="7">
    <source>
        <dbReference type="SAM" id="Phobius"/>
    </source>
</evidence>
<comment type="caution">
    <text evidence="8">The sequence shown here is derived from an EMBL/GenBank/DDBJ whole genome shotgun (WGS) entry which is preliminary data.</text>
</comment>
<dbReference type="InterPro" id="IPR050799">
    <property type="entry name" value="ZIP_Transporter"/>
</dbReference>
<keyword evidence="9" id="KW-1185">Reference proteome</keyword>
<name>A0A8H7ZQS8_9FUNG</name>
<sequence length="190" mass="20123">HEIPHELGDFAVLLSSGLPLWKALFFNCLGNAPAFLGSIIALTALPNSEPAMDWILAYTAGNFLYIALVDLLPSLFGGDCLGHGHDHHGSHDHTHHHEDGHMHGHPVPDTHSSTRTAPEKATAGSADGRDIEAVALRVEPSTCPAAHMSGEGIFRESTKDKRSTMVAVHLGILAGFGAMVGLALLEAAQH</sequence>
<comment type="subcellular location">
    <subcellularLocation>
        <location evidence="1">Membrane</location>
        <topology evidence="1">Multi-pass membrane protein</topology>
    </subcellularLocation>
</comment>
<evidence type="ECO:0000256" key="2">
    <source>
        <dbReference type="ARBA" id="ARBA00006939"/>
    </source>
</evidence>
<keyword evidence="4 7" id="KW-1133">Transmembrane helix</keyword>
<dbReference type="GO" id="GO:0005886">
    <property type="term" value="C:plasma membrane"/>
    <property type="evidence" value="ECO:0007669"/>
    <property type="project" value="TreeGrafter"/>
</dbReference>
<keyword evidence="3 7" id="KW-0812">Transmembrane</keyword>
<dbReference type="PANTHER" id="PTHR12191">
    <property type="entry name" value="SOLUTE CARRIER FAMILY 39"/>
    <property type="match status" value="1"/>
</dbReference>
<feature type="region of interest" description="Disordered" evidence="6">
    <location>
        <begin position="87"/>
        <end position="129"/>
    </location>
</feature>
<feature type="compositionally biased region" description="Basic and acidic residues" evidence="6">
    <location>
        <begin position="87"/>
        <end position="108"/>
    </location>
</feature>
<keyword evidence="5 7" id="KW-0472">Membrane</keyword>
<dbReference type="EMBL" id="JAEFCI010010050">
    <property type="protein sequence ID" value="KAG5457459.1"/>
    <property type="molecule type" value="Genomic_DNA"/>
</dbReference>
<dbReference type="OrthoDB" id="200954at2759"/>
<organism evidence="8 9">
    <name type="scientific">Olpidium bornovanus</name>
    <dbReference type="NCBI Taxonomy" id="278681"/>
    <lineage>
        <taxon>Eukaryota</taxon>
        <taxon>Fungi</taxon>
        <taxon>Fungi incertae sedis</taxon>
        <taxon>Olpidiomycota</taxon>
        <taxon>Olpidiomycotina</taxon>
        <taxon>Olpidiomycetes</taxon>
        <taxon>Olpidiales</taxon>
        <taxon>Olpidiaceae</taxon>
        <taxon>Olpidium</taxon>
    </lineage>
</organism>
<dbReference type="GO" id="GO:0140410">
    <property type="term" value="F:monoatomic cation:bicarbonate symporter activity"/>
    <property type="evidence" value="ECO:0007669"/>
    <property type="project" value="TreeGrafter"/>
</dbReference>
<dbReference type="Proteomes" id="UP000673691">
    <property type="component" value="Unassembled WGS sequence"/>
</dbReference>
<evidence type="ECO:0000313" key="9">
    <source>
        <dbReference type="Proteomes" id="UP000673691"/>
    </source>
</evidence>
<gene>
    <name evidence="8" type="ORF">BJ554DRAFT_2522</name>
</gene>
<dbReference type="Pfam" id="PF02535">
    <property type="entry name" value="Zip"/>
    <property type="match status" value="1"/>
</dbReference>
<accession>A0A8H7ZQS8</accession>
<evidence type="ECO:0000256" key="1">
    <source>
        <dbReference type="ARBA" id="ARBA00004141"/>
    </source>
</evidence>
<evidence type="ECO:0000256" key="4">
    <source>
        <dbReference type="ARBA" id="ARBA00022989"/>
    </source>
</evidence>
<feature type="transmembrane region" description="Helical" evidence="7">
    <location>
        <begin position="54"/>
        <end position="76"/>
    </location>
</feature>